<name>A0AA86QWS4_9EUKA</name>
<evidence type="ECO:0000313" key="2">
    <source>
        <dbReference type="EMBL" id="CAI9960874.1"/>
    </source>
</evidence>
<evidence type="ECO:0000256" key="1">
    <source>
        <dbReference type="SAM" id="Coils"/>
    </source>
</evidence>
<proteinExistence type="predicted"/>
<gene>
    <name evidence="3" type="ORF">HINF_LOCUS14002</name>
    <name evidence="2" type="ORF">HINF_LOCUS48519</name>
</gene>
<keyword evidence="1" id="KW-0175">Coiled coil</keyword>
<sequence length="221" mass="24986">MPIKTLSDTMSEIKEKVAIKLANSSMLTSQSLLASNIATKTIGDSDNFLDKLEKSLRVSSVQSQHVKNDYTEVEMNTDELDLNEVEEELTKEKLDEIEVNQQITQQSIEQLLTHTSKYLVKLSNAIIFLKRDVEELKQARNDKRCECEVNGTCGCNDHCECNDCECNDCEQECCDCQCGCNEQCDREQCDCGEGDCQDNEGCCDCCNCCCNEEEEEQEQDC</sequence>
<evidence type="ECO:0000313" key="3">
    <source>
        <dbReference type="EMBL" id="CAL5995379.1"/>
    </source>
</evidence>
<reference evidence="2" key="1">
    <citation type="submission" date="2023-06" db="EMBL/GenBank/DDBJ databases">
        <authorList>
            <person name="Kurt Z."/>
        </authorList>
    </citation>
    <scope>NUCLEOTIDE SEQUENCE</scope>
</reference>
<evidence type="ECO:0000313" key="4">
    <source>
        <dbReference type="Proteomes" id="UP001642409"/>
    </source>
</evidence>
<dbReference type="AlphaFoldDB" id="A0AA86QWS4"/>
<feature type="coiled-coil region" evidence="1">
    <location>
        <begin position="75"/>
        <end position="146"/>
    </location>
</feature>
<organism evidence="2">
    <name type="scientific">Hexamita inflata</name>
    <dbReference type="NCBI Taxonomy" id="28002"/>
    <lineage>
        <taxon>Eukaryota</taxon>
        <taxon>Metamonada</taxon>
        <taxon>Diplomonadida</taxon>
        <taxon>Hexamitidae</taxon>
        <taxon>Hexamitinae</taxon>
        <taxon>Hexamita</taxon>
    </lineage>
</organism>
<accession>A0AA86QWS4</accession>
<dbReference type="EMBL" id="CATOUU010000937">
    <property type="protein sequence ID" value="CAI9960874.1"/>
    <property type="molecule type" value="Genomic_DNA"/>
</dbReference>
<keyword evidence="4" id="KW-1185">Reference proteome</keyword>
<protein>
    <submittedName>
        <fullName evidence="3">Hypothetical_protein</fullName>
    </submittedName>
</protein>
<reference evidence="3 4" key="2">
    <citation type="submission" date="2024-07" db="EMBL/GenBank/DDBJ databases">
        <authorList>
            <person name="Akdeniz Z."/>
        </authorList>
    </citation>
    <scope>NUCLEOTIDE SEQUENCE [LARGE SCALE GENOMIC DNA]</scope>
</reference>
<dbReference type="EMBL" id="CAXDID020000033">
    <property type="protein sequence ID" value="CAL5995379.1"/>
    <property type="molecule type" value="Genomic_DNA"/>
</dbReference>
<comment type="caution">
    <text evidence="2">The sequence shown here is derived from an EMBL/GenBank/DDBJ whole genome shotgun (WGS) entry which is preliminary data.</text>
</comment>
<dbReference type="Proteomes" id="UP001642409">
    <property type="component" value="Unassembled WGS sequence"/>
</dbReference>